<evidence type="ECO:0000313" key="1">
    <source>
        <dbReference type="EMBL" id="SFD27539.1"/>
    </source>
</evidence>
<protein>
    <submittedName>
        <fullName evidence="1">Uncharacterized protein</fullName>
    </submittedName>
</protein>
<gene>
    <name evidence="1" type="ORF">SAMN05421842_1292</name>
</gene>
<organism evidence="1 2">
    <name type="scientific">Clostridium uliginosum</name>
    <dbReference type="NCBI Taxonomy" id="119641"/>
    <lineage>
        <taxon>Bacteria</taxon>
        <taxon>Bacillati</taxon>
        <taxon>Bacillota</taxon>
        <taxon>Clostridia</taxon>
        <taxon>Eubacteriales</taxon>
        <taxon>Clostridiaceae</taxon>
        <taxon>Clostridium</taxon>
    </lineage>
</organism>
<reference evidence="1 2" key="1">
    <citation type="submission" date="2016-10" db="EMBL/GenBank/DDBJ databases">
        <authorList>
            <person name="de Groot N.N."/>
        </authorList>
    </citation>
    <scope>NUCLEOTIDE SEQUENCE [LARGE SCALE GENOMIC DNA]</scope>
    <source>
        <strain evidence="1 2">DSM 12992</strain>
    </source>
</reference>
<evidence type="ECO:0000313" key="2">
    <source>
        <dbReference type="Proteomes" id="UP000199263"/>
    </source>
</evidence>
<keyword evidence="2" id="KW-1185">Reference proteome</keyword>
<dbReference type="EMBL" id="FOMG01000029">
    <property type="protein sequence ID" value="SFD27539.1"/>
    <property type="molecule type" value="Genomic_DNA"/>
</dbReference>
<proteinExistence type="predicted"/>
<dbReference type="AlphaFoldDB" id="A0A1I1QZN7"/>
<accession>A0A1I1QZN7</accession>
<sequence length="35" mass="3988">MRYVSKRAVSQGSVQRLHENTEQGLAWSRILTDLG</sequence>
<name>A0A1I1QZN7_9CLOT</name>
<dbReference type="Proteomes" id="UP000199263">
    <property type="component" value="Unassembled WGS sequence"/>
</dbReference>